<dbReference type="Proteomes" id="UP000186817">
    <property type="component" value="Unassembled WGS sequence"/>
</dbReference>
<proteinExistence type="predicted"/>
<keyword evidence="2" id="KW-1185">Reference proteome</keyword>
<sequence length="70" mass="7892">MRRLPIPGLLSGPSTRFINGHAGKLGGRGFPLLRQHKSWRPFLRHRGGCRAFLVGDFPSQAACRREGWRP</sequence>
<dbReference type="EMBL" id="LSRX01000046">
    <property type="protein sequence ID" value="OLQ12270.1"/>
    <property type="molecule type" value="Genomic_DNA"/>
</dbReference>
<protein>
    <submittedName>
        <fullName evidence="1">Uncharacterized protein</fullName>
    </submittedName>
</protein>
<dbReference type="AlphaFoldDB" id="A0A1Q9EXU7"/>
<accession>A0A1Q9EXU7</accession>
<evidence type="ECO:0000313" key="1">
    <source>
        <dbReference type="EMBL" id="OLQ12270.1"/>
    </source>
</evidence>
<evidence type="ECO:0000313" key="2">
    <source>
        <dbReference type="Proteomes" id="UP000186817"/>
    </source>
</evidence>
<organism evidence="1 2">
    <name type="scientific">Symbiodinium microadriaticum</name>
    <name type="common">Dinoflagellate</name>
    <name type="synonym">Zooxanthella microadriatica</name>
    <dbReference type="NCBI Taxonomy" id="2951"/>
    <lineage>
        <taxon>Eukaryota</taxon>
        <taxon>Sar</taxon>
        <taxon>Alveolata</taxon>
        <taxon>Dinophyceae</taxon>
        <taxon>Suessiales</taxon>
        <taxon>Symbiodiniaceae</taxon>
        <taxon>Symbiodinium</taxon>
    </lineage>
</organism>
<gene>
    <name evidence="1" type="ORF">AK812_SmicGene3824</name>
</gene>
<reference evidence="1 2" key="1">
    <citation type="submission" date="2016-02" db="EMBL/GenBank/DDBJ databases">
        <title>Genome analysis of coral dinoflagellate symbionts highlights evolutionary adaptations to a symbiotic lifestyle.</title>
        <authorList>
            <person name="Aranda M."/>
            <person name="Li Y."/>
            <person name="Liew Y.J."/>
            <person name="Baumgarten S."/>
            <person name="Simakov O."/>
            <person name="Wilson M."/>
            <person name="Piel J."/>
            <person name="Ashoor H."/>
            <person name="Bougouffa S."/>
            <person name="Bajic V.B."/>
            <person name="Ryu T."/>
            <person name="Ravasi T."/>
            <person name="Bayer T."/>
            <person name="Micklem G."/>
            <person name="Kim H."/>
            <person name="Bhak J."/>
            <person name="Lajeunesse T.C."/>
            <person name="Voolstra C.R."/>
        </authorList>
    </citation>
    <scope>NUCLEOTIDE SEQUENCE [LARGE SCALE GENOMIC DNA]</scope>
    <source>
        <strain evidence="1 2">CCMP2467</strain>
    </source>
</reference>
<name>A0A1Q9EXU7_SYMMI</name>
<comment type="caution">
    <text evidence="1">The sequence shown here is derived from an EMBL/GenBank/DDBJ whole genome shotgun (WGS) entry which is preliminary data.</text>
</comment>